<dbReference type="Proteomes" id="UP000016933">
    <property type="component" value="Unassembled WGS sequence"/>
</dbReference>
<dbReference type="OMA" id="YIRYIVY"/>
<dbReference type="EMBL" id="KB446537">
    <property type="protein sequence ID" value="EME46900.1"/>
    <property type="molecule type" value="Genomic_DNA"/>
</dbReference>
<evidence type="ECO:0000313" key="3">
    <source>
        <dbReference type="Proteomes" id="UP000016933"/>
    </source>
</evidence>
<keyword evidence="3" id="KW-1185">Reference proteome</keyword>
<dbReference type="AlphaFoldDB" id="N1PWW3"/>
<accession>N1PWW3</accession>
<dbReference type="OrthoDB" id="3647031at2759"/>
<gene>
    <name evidence="2" type="ORF">DOTSEDRAFT_33425</name>
</gene>
<organism evidence="2 3">
    <name type="scientific">Dothistroma septosporum (strain NZE10 / CBS 128990)</name>
    <name type="common">Red band needle blight fungus</name>
    <name type="synonym">Mycosphaerella pini</name>
    <dbReference type="NCBI Taxonomy" id="675120"/>
    <lineage>
        <taxon>Eukaryota</taxon>
        <taxon>Fungi</taxon>
        <taxon>Dikarya</taxon>
        <taxon>Ascomycota</taxon>
        <taxon>Pezizomycotina</taxon>
        <taxon>Dothideomycetes</taxon>
        <taxon>Dothideomycetidae</taxon>
        <taxon>Mycosphaerellales</taxon>
        <taxon>Mycosphaerellaceae</taxon>
        <taxon>Dothistroma</taxon>
    </lineage>
</organism>
<name>N1PWW3_DOTSN</name>
<dbReference type="eggNOG" id="ENOG502TAB1">
    <property type="taxonomic scope" value="Eukaryota"/>
</dbReference>
<protein>
    <submittedName>
        <fullName evidence="2">Uncharacterized protein</fullName>
    </submittedName>
</protein>
<sequence>MSSSSSPNDPRDPSTILATCQTYIRYIAYEQFPAFLGTVSELPAKTAQRWAERDRSWDARQGAIGDPFRGWIDPGLADGIDERRKRYEEYLKRKAEKEKEKEQSEGGGKRE</sequence>
<evidence type="ECO:0000313" key="2">
    <source>
        <dbReference type="EMBL" id="EME46900.1"/>
    </source>
</evidence>
<proteinExistence type="predicted"/>
<feature type="coiled-coil region" evidence="1">
    <location>
        <begin position="80"/>
        <end position="107"/>
    </location>
</feature>
<evidence type="ECO:0000256" key="1">
    <source>
        <dbReference type="SAM" id="Coils"/>
    </source>
</evidence>
<keyword evidence="1" id="KW-0175">Coiled coil</keyword>
<dbReference type="HOGENOM" id="CLU_2251240_0_0_1"/>
<reference evidence="2 3" key="2">
    <citation type="journal article" date="2012" name="PLoS Pathog.">
        <title>Diverse lifestyles and strategies of plant pathogenesis encoded in the genomes of eighteen Dothideomycetes fungi.</title>
        <authorList>
            <person name="Ohm R.A."/>
            <person name="Feau N."/>
            <person name="Henrissat B."/>
            <person name="Schoch C.L."/>
            <person name="Horwitz B.A."/>
            <person name="Barry K.W."/>
            <person name="Condon B.J."/>
            <person name="Copeland A.C."/>
            <person name="Dhillon B."/>
            <person name="Glaser F."/>
            <person name="Hesse C.N."/>
            <person name="Kosti I."/>
            <person name="LaButti K."/>
            <person name="Lindquist E.A."/>
            <person name="Lucas S."/>
            <person name="Salamov A.A."/>
            <person name="Bradshaw R.E."/>
            <person name="Ciuffetti L."/>
            <person name="Hamelin R.C."/>
            <person name="Kema G.H.J."/>
            <person name="Lawrence C."/>
            <person name="Scott J.A."/>
            <person name="Spatafora J.W."/>
            <person name="Turgeon B.G."/>
            <person name="de Wit P.J.G.M."/>
            <person name="Zhong S."/>
            <person name="Goodwin S.B."/>
            <person name="Grigoriev I.V."/>
        </authorList>
    </citation>
    <scope>NUCLEOTIDE SEQUENCE [LARGE SCALE GENOMIC DNA]</scope>
    <source>
        <strain evidence="3">NZE10 / CBS 128990</strain>
    </source>
</reference>
<reference evidence="3" key="1">
    <citation type="journal article" date="2012" name="PLoS Genet.">
        <title>The genomes of the fungal plant pathogens Cladosporium fulvum and Dothistroma septosporum reveal adaptation to different hosts and lifestyles but also signatures of common ancestry.</title>
        <authorList>
            <person name="de Wit P.J.G.M."/>
            <person name="van der Burgt A."/>
            <person name="Oekmen B."/>
            <person name="Stergiopoulos I."/>
            <person name="Abd-Elsalam K.A."/>
            <person name="Aerts A.L."/>
            <person name="Bahkali A.H."/>
            <person name="Beenen H.G."/>
            <person name="Chettri P."/>
            <person name="Cox M.P."/>
            <person name="Datema E."/>
            <person name="de Vries R.P."/>
            <person name="Dhillon B."/>
            <person name="Ganley A.R."/>
            <person name="Griffiths S.A."/>
            <person name="Guo Y."/>
            <person name="Hamelin R.C."/>
            <person name="Henrissat B."/>
            <person name="Kabir M.S."/>
            <person name="Jashni M.K."/>
            <person name="Kema G."/>
            <person name="Klaubauf S."/>
            <person name="Lapidus A."/>
            <person name="Levasseur A."/>
            <person name="Lindquist E."/>
            <person name="Mehrabi R."/>
            <person name="Ohm R.A."/>
            <person name="Owen T.J."/>
            <person name="Salamov A."/>
            <person name="Schwelm A."/>
            <person name="Schijlen E."/>
            <person name="Sun H."/>
            <person name="van den Burg H.A."/>
            <person name="van Ham R.C.H.J."/>
            <person name="Zhang S."/>
            <person name="Goodwin S.B."/>
            <person name="Grigoriev I.V."/>
            <person name="Collemare J."/>
            <person name="Bradshaw R.E."/>
        </authorList>
    </citation>
    <scope>NUCLEOTIDE SEQUENCE [LARGE SCALE GENOMIC DNA]</scope>
    <source>
        <strain evidence="3">NZE10 / CBS 128990</strain>
    </source>
</reference>